<dbReference type="Proteomes" id="UP001194468">
    <property type="component" value="Unassembled WGS sequence"/>
</dbReference>
<reference evidence="2" key="2">
    <citation type="journal article" date="2020" name="Nat. Commun.">
        <title>Large-scale genome sequencing of mycorrhizal fungi provides insights into the early evolution of symbiotic traits.</title>
        <authorList>
            <person name="Miyauchi S."/>
            <person name="Kiss E."/>
            <person name="Kuo A."/>
            <person name="Drula E."/>
            <person name="Kohler A."/>
            <person name="Sanchez-Garcia M."/>
            <person name="Morin E."/>
            <person name="Andreopoulos B."/>
            <person name="Barry K.W."/>
            <person name="Bonito G."/>
            <person name="Buee M."/>
            <person name="Carver A."/>
            <person name="Chen C."/>
            <person name="Cichocki N."/>
            <person name="Clum A."/>
            <person name="Culley D."/>
            <person name="Crous P.W."/>
            <person name="Fauchery L."/>
            <person name="Girlanda M."/>
            <person name="Hayes R.D."/>
            <person name="Keri Z."/>
            <person name="LaButti K."/>
            <person name="Lipzen A."/>
            <person name="Lombard V."/>
            <person name="Magnuson J."/>
            <person name="Maillard F."/>
            <person name="Murat C."/>
            <person name="Nolan M."/>
            <person name="Ohm R.A."/>
            <person name="Pangilinan J."/>
            <person name="Pereira M.F."/>
            <person name="Perotto S."/>
            <person name="Peter M."/>
            <person name="Pfister S."/>
            <person name="Riley R."/>
            <person name="Sitrit Y."/>
            <person name="Stielow J.B."/>
            <person name="Szollosi G."/>
            <person name="Zifcakova L."/>
            <person name="Stursova M."/>
            <person name="Spatafora J.W."/>
            <person name="Tedersoo L."/>
            <person name="Vaario L.M."/>
            <person name="Yamada A."/>
            <person name="Yan M."/>
            <person name="Wang P."/>
            <person name="Xu J."/>
            <person name="Bruns T."/>
            <person name="Baldrian P."/>
            <person name="Vilgalys R."/>
            <person name="Dunand C."/>
            <person name="Henrissat B."/>
            <person name="Grigoriev I.V."/>
            <person name="Hibbett D."/>
            <person name="Nagy L.G."/>
            <person name="Martin F.M."/>
        </authorList>
    </citation>
    <scope>NUCLEOTIDE SEQUENCE</scope>
    <source>
        <strain evidence="2">BED1</strain>
    </source>
</reference>
<proteinExistence type="predicted"/>
<accession>A0AAD4BI25</accession>
<reference evidence="2" key="1">
    <citation type="submission" date="2019-10" db="EMBL/GenBank/DDBJ databases">
        <authorList>
            <consortium name="DOE Joint Genome Institute"/>
            <person name="Kuo A."/>
            <person name="Miyauchi S."/>
            <person name="Kiss E."/>
            <person name="Drula E."/>
            <person name="Kohler A."/>
            <person name="Sanchez-Garcia M."/>
            <person name="Andreopoulos B."/>
            <person name="Barry K.W."/>
            <person name="Bonito G."/>
            <person name="Buee M."/>
            <person name="Carver A."/>
            <person name="Chen C."/>
            <person name="Cichocki N."/>
            <person name="Clum A."/>
            <person name="Culley D."/>
            <person name="Crous P.W."/>
            <person name="Fauchery L."/>
            <person name="Girlanda M."/>
            <person name="Hayes R."/>
            <person name="Keri Z."/>
            <person name="LaButti K."/>
            <person name="Lipzen A."/>
            <person name="Lombard V."/>
            <person name="Magnuson J."/>
            <person name="Maillard F."/>
            <person name="Morin E."/>
            <person name="Murat C."/>
            <person name="Nolan M."/>
            <person name="Ohm R."/>
            <person name="Pangilinan J."/>
            <person name="Pereira M."/>
            <person name="Perotto S."/>
            <person name="Peter M."/>
            <person name="Riley R."/>
            <person name="Sitrit Y."/>
            <person name="Stielow B."/>
            <person name="Szollosi G."/>
            <person name="Zifcakova L."/>
            <person name="Stursova M."/>
            <person name="Spatafora J.W."/>
            <person name="Tedersoo L."/>
            <person name="Vaario L.-M."/>
            <person name="Yamada A."/>
            <person name="Yan M."/>
            <person name="Wang P."/>
            <person name="Xu J."/>
            <person name="Bruns T."/>
            <person name="Baldrian P."/>
            <person name="Vilgalys R."/>
            <person name="Henrissat B."/>
            <person name="Grigoriev I.V."/>
            <person name="Hibbett D."/>
            <person name="Nagy L.G."/>
            <person name="Martin F.M."/>
        </authorList>
    </citation>
    <scope>NUCLEOTIDE SEQUENCE</scope>
    <source>
        <strain evidence="2">BED1</strain>
    </source>
</reference>
<dbReference type="EMBL" id="WHUW01000578">
    <property type="protein sequence ID" value="KAF8414359.1"/>
    <property type="molecule type" value="Genomic_DNA"/>
</dbReference>
<gene>
    <name evidence="2" type="ORF">L210DRAFT_2995164</name>
    <name evidence="1" type="ORF">L210DRAFT_3025118</name>
</gene>
<dbReference type="AlphaFoldDB" id="A0AAD4BI25"/>
<organism evidence="2 3">
    <name type="scientific">Boletus edulis BED1</name>
    <dbReference type="NCBI Taxonomy" id="1328754"/>
    <lineage>
        <taxon>Eukaryota</taxon>
        <taxon>Fungi</taxon>
        <taxon>Dikarya</taxon>
        <taxon>Basidiomycota</taxon>
        <taxon>Agaricomycotina</taxon>
        <taxon>Agaricomycetes</taxon>
        <taxon>Agaricomycetidae</taxon>
        <taxon>Boletales</taxon>
        <taxon>Boletineae</taxon>
        <taxon>Boletaceae</taxon>
        <taxon>Boletoideae</taxon>
        <taxon>Boletus</taxon>
    </lineage>
</organism>
<evidence type="ECO:0000313" key="1">
    <source>
        <dbReference type="EMBL" id="KAF8414359.1"/>
    </source>
</evidence>
<dbReference type="EMBL" id="WHUW01000052">
    <property type="protein sequence ID" value="KAF8431175.1"/>
    <property type="molecule type" value="Genomic_DNA"/>
</dbReference>
<keyword evidence="3" id="KW-1185">Reference proteome</keyword>
<name>A0AAD4BI25_BOLED</name>
<protein>
    <submittedName>
        <fullName evidence="2">Uncharacterized protein</fullName>
    </submittedName>
</protein>
<sequence>MEVAFVPLNLSCTGWARLVKQSALSCRLISLVRTNFGRRCSRQRRHNRRRIIVEVDDTHAPRPRVFMRTCGVLCPENKLELTSIHANPRGHTAHVSRWAGWGMHREADVRDHDHQRHLAIHWLFVSCNRSFLLRRGHARMPGPLVSNRRTRQTADPPSWSPPTSICCATLMTEGSTGRCVTINNTSCITSCLIPYKRQLLCLRHQFVRPEEARRCNSEILLDVVSV</sequence>
<evidence type="ECO:0000313" key="3">
    <source>
        <dbReference type="Proteomes" id="UP001194468"/>
    </source>
</evidence>
<comment type="caution">
    <text evidence="2">The sequence shown here is derived from an EMBL/GenBank/DDBJ whole genome shotgun (WGS) entry which is preliminary data.</text>
</comment>
<evidence type="ECO:0000313" key="2">
    <source>
        <dbReference type="EMBL" id="KAF8431175.1"/>
    </source>
</evidence>